<keyword evidence="1" id="KW-0863">Zinc-finger</keyword>
<dbReference type="GO" id="GO:0002218">
    <property type="term" value="P:activation of innate immune response"/>
    <property type="evidence" value="ECO:0007669"/>
    <property type="project" value="InterPro"/>
</dbReference>
<keyword evidence="5" id="KW-1185">Reference proteome</keyword>
<feature type="region of interest" description="Disordered" evidence="2">
    <location>
        <begin position="617"/>
        <end position="657"/>
    </location>
</feature>
<feature type="domain" description="CCHC-type" evidence="3">
    <location>
        <begin position="212"/>
        <end position="228"/>
    </location>
</feature>
<accession>A0A804LDL2</accession>
<dbReference type="InterPro" id="IPR042509">
    <property type="entry name" value="ZCCHC3"/>
</dbReference>
<feature type="region of interest" description="Disordered" evidence="2">
    <location>
        <begin position="67"/>
        <end position="87"/>
    </location>
</feature>
<proteinExistence type="predicted"/>
<dbReference type="Gene3D" id="4.10.60.10">
    <property type="entry name" value="Zinc finger, CCHC-type"/>
    <property type="match status" value="1"/>
</dbReference>
<evidence type="ECO:0000256" key="2">
    <source>
        <dbReference type="SAM" id="MobiDB-lite"/>
    </source>
</evidence>
<reference evidence="4" key="2">
    <citation type="submission" date="2019-07" db="EMBL/GenBank/DDBJ databases">
        <authorList>
            <person name="Seetharam A."/>
            <person name="Woodhouse M."/>
            <person name="Cannon E."/>
        </authorList>
    </citation>
    <scope>NUCLEOTIDE SEQUENCE [LARGE SCALE GENOMIC DNA]</scope>
    <source>
        <strain evidence="4">cv. B73</strain>
    </source>
</reference>
<dbReference type="PROSITE" id="PS50158">
    <property type="entry name" value="ZF_CCHC"/>
    <property type="match status" value="1"/>
</dbReference>
<keyword evidence="1" id="KW-0862">Zinc</keyword>
<name>A0A804LDL2_MAIZE</name>
<feature type="compositionally biased region" description="Basic residues" evidence="2">
    <location>
        <begin position="299"/>
        <end position="309"/>
    </location>
</feature>
<feature type="region of interest" description="Disordered" evidence="2">
    <location>
        <begin position="121"/>
        <end position="182"/>
    </location>
</feature>
<dbReference type="SMART" id="SM00343">
    <property type="entry name" value="ZnF_C2HC"/>
    <property type="match status" value="2"/>
</dbReference>
<dbReference type="PANTHER" id="PTHR22639:SF3">
    <property type="entry name" value="ZINC FINGER CCHC DOMAIN-CONTAINING PROTEIN 3"/>
    <property type="match status" value="1"/>
</dbReference>
<feature type="compositionally biased region" description="Low complexity" evidence="2">
    <location>
        <begin position="1"/>
        <end position="13"/>
    </location>
</feature>
<protein>
    <recommendedName>
        <fullName evidence="3">CCHC-type domain-containing protein</fullName>
    </recommendedName>
</protein>
<evidence type="ECO:0000256" key="1">
    <source>
        <dbReference type="PROSITE-ProRule" id="PRU00047"/>
    </source>
</evidence>
<dbReference type="Gramene" id="Zm00001eb003770_T001">
    <property type="protein sequence ID" value="Zm00001eb003770_P001"/>
    <property type="gene ID" value="Zm00001eb003770"/>
</dbReference>
<evidence type="ECO:0000313" key="5">
    <source>
        <dbReference type="Proteomes" id="UP000007305"/>
    </source>
</evidence>
<evidence type="ECO:0000259" key="3">
    <source>
        <dbReference type="PROSITE" id="PS50158"/>
    </source>
</evidence>
<dbReference type="InterPro" id="IPR036875">
    <property type="entry name" value="Znf_CCHC_sf"/>
</dbReference>
<reference evidence="4" key="3">
    <citation type="submission" date="2021-05" db="UniProtKB">
        <authorList>
            <consortium name="EnsemblPlants"/>
        </authorList>
    </citation>
    <scope>IDENTIFICATION</scope>
    <source>
        <strain evidence="4">cv. B73</strain>
    </source>
</reference>
<dbReference type="InterPro" id="IPR001878">
    <property type="entry name" value="Znf_CCHC"/>
</dbReference>
<sequence>MALVSPAPALSAPDAPPPPQHQHTSVPIPGPAANSLAAVAAAPSSPGASASIPFLSPPVSHVARGRSKSLRCGDLSPASSDGVTSLGSRPSFKDVLVRPVNPLLPSHAVVQESALAAGTSSALGKVNHRRPCSHPLSTKRWSPRQAPHSTPAFRPAPSFDDQGWTTVESKQGRRRRLRASRRPSRVPAELVGRCFNCLGCDHRAAGCDSEPRCFLCSELGHKSSSCPKTPVWKRLGRPRVPVWERLSLAVEGRVQRVAGRRSVWKRIATPEAGPIAPSILVGSMLGVSAAQGNGGPASSRRKRWRKKKHLEREDEPPLEIVAPPPPPPVQTVDATACVIDWSVQMSIAEDNLNTAAVITVVCSRDISANEIVSVLAPRLEMEEGGLVLRQLSQSSFLAVLPSRAQLDTLVDSFPIIREENSMLSSRRWTRFGGAGGNSLKHLVELELRGLPVHAWETSVVQQLINPHACISQVLPDTLEVQSLEAFRCLAWCSDPERIPAAKDLWITEPDQASAAEGKKALVYPVQIRWVPADLSLLTGDPPLLIGVADSCVGNPPTPVPDGVQCLAGDVLLRSEEGCEDAEVIPMTPMAVSSPCPSSGGRRRLMFKTATKQAKFRNPPIAFFRRRRRAPRTPEGATLPPCSSDDRGAGSSLGALPPAPTAGVAASLLPHGLPPLVESHGSPGQQDFLRRVSKAVGAVLPLPKAVRGGRRRRQPTSLPDAIRRSRRVAGLGVEQVQHIPKARRTIMKSILTEPDSEHFSQQNLDAYAKLFQAPLSRAQVEALAALFGWVMPDDEGEVVPPGTATLVC</sequence>
<dbReference type="GO" id="GO:0003723">
    <property type="term" value="F:RNA binding"/>
    <property type="evidence" value="ECO:0007669"/>
    <property type="project" value="InterPro"/>
</dbReference>
<dbReference type="AlphaFoldDB" id="A0A804LDL2"/>
<dbReference type="GO" id="GO:0008270">
    <property type="term" value="F:zinc ion binding"/>
    <property type="evidence" value="ECO:0007669"/>
    <property type="project" value="UniProtKB-KW"/>
</dbReference>
<feature type="region of interest" description="Disordered" evidence="2">
    <location>
        <begin position="290"/>
        <end position="327"/>
    </location>
</feature>
<keyword evidence="1" id="KW-0479">Metal-binding</keyword>
<feature type="region of interest" description="Disordered" evidence="2">
    <location>
        <begin position="1"/>
        <end position="31"/>
    </location>
</feature>
<dbReference type="FunCoup" id="A0A804LDL2">
    <property type="interactions" value="465"/>
</dbReference>
<evidence type="ECO:0000313" key="4">
    <source>
        <dbReference type="EnsemblPlants" id="Zm00001eb003770_P001"/>
    </source>
</evidence>
<dbReference type="Proteomes" id="UP000007305">
    <property type="component" value="Chromosome 1"/>
</dbReference>
<dbReference type="EnsemblPlants" id="Zm00001eb003770_T001">
    <property type="protein sequence ID" value="Zm00001eb003770_P001"/>
    <property type="gene ID" value="Zm00001eb003770"/>
</dbReference>
<dbReference type="InParanoid" id="A0A804LDL2"/>
<dbReference type="SUPFAM" id="SSF57756">
    <property type="entry name" value="Retrovirus zinc finger-like domains"/>
    <property type="match status" value="1"/>
</dbReference>
<organism evidence="4 5">
    <name type="scientific">Zea mays</name>
    <name type="common">Maize</name>
    <dbReference type="NCBI Taxonomy" id="4577"/>
    <lineage>
        <taxon>Eukaryota</taxon>
        <taxon>Viridiplantae</taxon>
        <taxon>Streptophyta</taxon>
        <taxon>Embryophyta</taxon>
        <taxon>Tracheophyta</taxon>
        <taxon>Spermatophyta</taxon>
        <taxon>Magnoliopsida</taxon>
        <taxon>Liliopsida</taxon>
        <taxon>Poales</taxon>
        <taxon>Poaceae</taxon>
        <taxon>PACMAD clade</taxon>
        <taxon>Panicoideae</taxon>
        <taxon>Andropogonodae</taxon>
        <taxon>Andropogoneae</taxon>
        <taxon>Tripsacinae</taxon>
        <taxon>Zea</taxon>
    </lineage>
</organism>
<feature type="compositionally biased region" description="Polar residues" evidence="2">
    <location>
        <begin position="77"/>
        <end position="87"/>
    </location>
</feature>
<dbReference type="GO" id="GO:0003690">
    <property type="term" value="F:double-stranded DNA binding"/>
    <property type="evidence" value="ECO:0007669"/>
    <property type="project" value="InterPro"/>
</dbReference>
<feature type="compositionally biased region" description="Basic residues" evidence="2">
    <location>
        <begin position="172"/>
        <end position="182"/>
    </location>
</feature>
<dbReference type="PANTHER" id="PTHR22639">
    <property type="entry name" value="GAG-RELATED PROTEIN"/>
    <property type="match status" value="1"/>
</dbReference>
<reference evidence="5" key="1">
    <citation type="submission" date="2015-12" db="EMBL/GenBank/DDBJ databases">
        <title>Update maize B73 reference genome by single molecule sequencing technologies.</title>
        <authorList>
            <consortium name="Maize Genome Sequencing Project"/>
            <person name="Ware D."/>
        </authorList>
    </citation>
    <scope>NUCLEOTIDE SEQUENCE [LARGE SCALE GENOMIC DNA]</scope>
    <source>
        <strain evidence="5">cv. B73</strain>
    </source>
</reference>